<dbReference type="PANTHER" id="PTHR24416:SF620">
    <property type="entry name" value="TYROSINE-PROTEIN KINASE RECEPTOR TORSO"/>
    <property type="match status" value="1"/>
</dbReference>
<dbReference type="InterPro" id="IPR001245">
    <property type="entry name" value="Ser-Thr/Tyr_kinase_cat_dom"/>
</dbReference>
<dbReference type="GO" id="GO:0005524">
    <property type="term" value="F:ATP binding"/>
    <property type="evidence" value="ECO:0007669"/>
    <property type="project" value="UniProtKB-UniRule"/>
</dbReference>
<feature type="transmembrane region" description="Helical" evidence="4">
    <location>
        <begin position="256"/>
        <end position="277"/>
    </location>
</feature>
<feature type="binding site" evidence="2">
    <location>
        <position position="356"/>
    </location>
    <ligand>
        <name>ATP</name>
        <dbReference type="ChEBI" id="CHEBI:30616"/>
    </ligand>
</feature>
<dbReference type="PANTHER" id="PTHR24416">
    <property type="entry name" value="TYROSINE-PROTEIN KINASE RECEPTOR"/>
    <property type="match status" value="1"/>
</dbReference>
<dbReference type="Pfam" id="PF07714">
    <property type="entry name" value="PK_Tyr_Ser-Thr"/>
    <property type="match status" value="1"/>
</dbReference>
<keyword evidence="4" id="KW-0472">Membrane</keyword>
<accession>A0AAD9MVU0</accession>
<dbReference type="GO" id="GO:0007169">
    <property type="term" value="P:cell surface receptor protein tyrosine kinase signaling pathway"/>
    <property type="evidence" value="ECO:0007669"/>
    <property type="project" value="TreeGrafter"/>
</dbReference>
<evidence type="ECO:0000313" key="6">
    <source>
        <dbReference type="EMBL" id="KAK2144864.1"/>
    </source>
</evidence>
<dbReference type="InterPro" id="IPR017441">
    <property type="entry name" value="Protein_kinase_ATP_BS"/>
</dbReference>
<dbReference type="Gene3D" id="1.10.510.10">
    <property type="entry name" value="Transferase(Phosphotransferase) domain 1"/>
    <property type="match status" value="1"/>
</dbReference>
<keyword evidence="4" id="KW-0812">Transmembrane</keyword>
<evidence type="ECO:0000256" key="4">
    <source>
        <dbReference type="SAM" id="Phobius"/>
    </source>
</evidence>
<dbReference type="GO" id="GO:0004714">
    <property type="term" value="F:transmembrane receptor protein tyrosine kinase activity"/>
    <property type="evidence" value="ECO:0007669"/>
    <property type="project" value="TreeGrafter"/>
</dbReference>
<dbReference type="InterPro" id="IPR011009">
    <property type="entry name" value="Kinase-like_dom_sf"/>
</dbReference>
<evidence type="ECO:0000256" key="1">
    <source>
        <dbReference type="ARBA" id="ARBA00004167"/>
    </source>
</evidence>
<dbReference type="GO" id="GO:0005886">
    <property type="term" value="C:plasma membrane"/>
    <property type="evidence" value="ECO:0007669"/>
    <property type="project" value="TreeGrafter"/>
</dbReference>
<dbReference type="InterPro" id="IPR050122">
    <property type="entry name" value="RTK"/>
</dbReference>
<evidence type="ECO:0000313" key="7">
    <source>
        <dbReference type="Proteomes" id="UP001208570"/>
    </source>
</evidence>
<evidence type="ECO:0000256" key="3">
    <source>
        <dbReference type="SAM" id="MobiDB-lite"/>
    </source>
</evidence>
<dbReference type="EMBL" id="JAODUP010000724">
    <property type="protein sequence ID" value="KAK2144864.1"/>
    <property type="molecule type" value="Genomic_DNA"/>
</dbReference>
<dbReference type="Gene3D" id="3.30.200.20">
    <property type="entry name" value="Phosphorylase Kinase, domain 1"/>
    <property type="match status" value="1"/>
</dbReference>
<keyword evidence="2" id="KW-0067">ATP-binding</keyword>
<feature type="region of interest" description="Disordered" evidence="3">
    <location>
        <begin position="493"/>
        <end position="515"/>
    </location>
</feature>
<organism evidence="6 7">
    <name type="scientific">Paralvinella palmiformis</name>
    <dbReference type="NCBI Taxonomy" id="53620"/>
    <lineage>
        <taxon>Eukaryota</taxon>
        <taxon>Metazoa</taxon>
        <taxon>Spiralia</taxon>
        <taxon>Lophotrochozoa</taxon>
        <taxon>Annelida</taxon>
        <taxon>Polychaeta</taxon>
        <taxon>Sedentaria</taxon>
        <taxon>Canalipalpata</taxon>
        <taxon>Terebellida</taxon>
        <taxon>Terebelliformia</taxon>
        <taxon>Alvinellidae</taxon>
        <taxon>Paralvinella</taxon>
    </lineage>
</organism>
<gene>
    <name evidence="6" type="ORF">LSH36_724g01041</name>
</gene>
<dbReference type="PROSITE" id="PS00107">
    <property type="entry name" value="PROTEIN_KINASE_ATP"/>
    <property type="match status" value="1"/>
</dbReference>
<dbReference type="AlphaFoldDB" id="A0AAD9MVU0"/>
<evidence type="ECO:0000259" key="5">
    <source>
        <dbReference type="Pfam" id="PF07714"/>
    </source>
</evidence>
<dbReference type="GO" id="GO:0043235">
    <property type="term" value="C:receptor complex"/>
    <property type="evidence" value="ECO:0007669"/>
    <property type="project" value="TreeGrafter"/>
</dbReference>
<protein>
    <recommendedName>
        <fullName evidence="5">Serine-threonine/tyrosine-protein kinase catalytic domain-containing protein</fullName>
    </recommendedName>
</protein>
<name>A0AAD9MVU0_9ANNE</name>
<dbReference type="SUPFAM" id="SSF56112">
    <property type="entry name" value="Protein kinase-like (PK-like)"/>
    <property type="match status" value="1"/>
</dbReference>
<feature type="domain" description="Serine-threonine/tyrosine-protein kinase catalytic" evidence="5">
    <location>
        <begin position="386"/>
        <end position="440"/>
    </location>
</feature>
<keyword evidence="4" id="KW-1133">Transmembrane helix</keyword>
<keyword evidence="2" id="KW-0547">Nucleotide-binding</keyword>
<dbReference type="Proteomes" id="UP001208570">
    <property type="component" value="Unassembled WGS sequence"/>
</dbReference>
<comment type="subcellular location">
    <subcellularLocation>
        <location evidence="1">Membrane</location>
        <topology evidence="1">Single-pass membrane protein</topology>
    </subcellularLocation>
</comment>
<evidence type="ECO:0000256" key="2">
    <source>
        <dbReference type="PROSITE-ProRule" id="PRU10141"/>
    </source>
</evidence>
<reference evidence="6" key="1">
    <citation type="journal article" date="2023" name="Mol. Biol. Evol.">
        <title>Third-Generation Sequencing Reveals the Adaptive Role of the Epigenome in Three Deep-Sea Polychaetes.</title>
        <authorList>
            <person name="Perez M."/>
            <person name="Aroh O."/>
            <person name="Sun Y."/>
            <person name="Lan Y."/>
            <person name="Juniper S.K."/>
            <person name="Young C.R."/>
            <person name="Angers B."/>
            <person name="Qian P.Y."/>
        </authorList>
    </citation>
    <scope>NUCLEOTIDE SEQUENCE</scope>
    <source>
        <strain evidence="6">P08H-3</strain>
    </source>
</reference>
<sequence>MTVTYTPLPSTLVITWSVTMSTKRSDDYAPILIAFWRDKTQKTWYYLNMDLNFLLVAVSPSCILDTQVIKLPDSVLRSRNITRYRVTTDYDKRISAQAGHLMADDSAIELSPDQRAPFSFRLAADVTKRSDWGLHVAVTWIIPDWLGSGTGDRVKQTIFWARQSCEPPTGYASCGDDTKLHTFIKTGTRGGLEFTRELRRLFSVGVPPYLSREPTCMRLLFSGALLQFSTVIRFYSFRFDVAFSEARDLGGSGSPLVISLAVAGGFIMAIVTISVIYKKRDSFREIIIDKATVVKSNSYKSTLGAYSDLRDHKSLLSDSDSWEIDPQQVALGSELGHGAFGRVLVGHYKDEKVAIKILKGACTSKEPIALIMEYMPYGNLQQFLKLVYSNDQYYRLTGGRLPIRWMALESLRDRIYTSKSDVWAYGIFLWELVTLDRPAFAHLRLQLEILLSRNINYLALDNLDFSGVSSEASEDDTAPFDVSTESLVTDRELSSAYCPRSGTSSLESVAPSGGAPDDELRQCLISRSAGVAAASSTSGRHQRNHERDDIRRTLSTWSVDGDELKHWLRMHALTKSTLSLADLQASYTQITRRGSTACVTFGSTNSEIHTVSTIL</sequence>
<proteinExistence type="predicted"/>
<keyword evidence="7" id="KW-1185">Reference proteome</keyword>
<comment type="caution">
    <text evidence="6">The sequence shown here is derived from an EMBL/GenBank/DDBJ whole genome shotgun (WGS) entry which is preliminary data.</text>
</comment>